<sequence>MTSPGLRSPATDLQAFAARYSYVRDTSRALSGAFGVKAMDSTVVIDPAGRIVCRDAIPTDEATLRSALAKVTSTSGAS</sequence>
<name>A0A7G6X575_9ACTN</name>
<organism evidence="1 2">
    <name type="scientific">Kribbella qitaiheensis</name>
    <dbReference type="NCBI Taxonomy" id="1544730"/>
    <lineage>
        <taxon>Bacteria</taxon>
        <taxon>Bacillati</taxon>
        <taxon>Actinomycetota</taxon>
        <taxon>Actinomycetes</taxon>
        <taxon>Propionibacteriales</taxon>
        <taxon>Kribbellaceae</taxon>
        <taxon>Kribbella</taxon>
    </lineage>
</organism>
<protein>
    <recommendedName>
        <fullName evidence="3">Redoxin domain-containing protein</fullName>
    </recommendedName>
</protein>
<evidence type="ECO:0008006" key="3">
    <source>
        <dbReference type="Google" id="ProtNLM"/>
    </source>
</evidence>
<keyword evidence="2" id="KW-1185">Reference proteome</keyword>
<proteinExistence type="predicted"/>
<dbReference type="RefSeq" id="WP_185443791.1">
    <property type="nucleotide sequence ID" value="NZ_CP043661.1"/>
</dbReference>
<dbReference type="EMBL" id="CP043661">
    <property type="protein sequence ID" value="QNE21390.1"/>
    <property type="molecule type" value="Genomic_DNA"/>
</dbReference>
<dbReference type="SUPFAM" id="SSF52833">
    <property type="entry name" value="Thioredoxin-like"/>
    <property type="match status" value="1"/>
</dbReference>
<dbReference type="InterPro" id="IPR036249">
    <property type="entry name" value="Thioredoxin-like_sf"/>
</dbReference>
<gene>
    <name evidence="1" type="ORF">F1D05_30055</name>
</gene>
<dbReference type="KEGG" id="kqi:F1D05_30055"/>
<evidence type="ECO:0000313" key="2">
    <source>
        <dbReference type="Proteomes" id="UP000515563"/>
    </source>
</evidence>
<accession>A0A7G6X575</accession>
<reference evidence="1 2" key="2">
    <citation type="journal article" date="2020" name="Microbiol. Resour. Announc.">
        <title>Antarctic desert soil bacteria exhibit high novel natural product potential, evaluated through long-read genome sequencing and comparative genomics.</title>
        <authorList>
            <person name="Benaud N."/>
            <person name="Edwards R.J."/>
            <person name="Amos T.G."/>
            <person name="D'Agostino P.M."/>
            <person name="Gutierrez-Chavez C."/>
            <person name="Montgomery K."/>
            <person name="Nicetic I."/>
            <person name="Ferrari B.C."/>
        </authorList>
    </citation>
    <scope>NUCLEOTIDE SEQUENCE [LARGE SCALE GENOMIC DNA]</scope>
    <source>
        <strain evidence="1 2">SPB151</strain>
    </source>
</reference>
<dbReference type="Gene3D" id="3.40.30.10">
    <property type="entry name" value="Glutaredoxin"/>
    <property type="match status" value="1"/>
</dbReference>
<evidence type="ECO:0000313" key="1">
    <source>
        <dbReference type="EMBL" id="QNE21390.1"/>
    </source>
</evidence>
<reference evidence="2" key="1">
    <citation type="submission" date="2019-09" db="EMBL/GenBank/DDBJ databases">
        <title>Antimicrobial potential of Antarctic Bacteria.</title>
        <authorList>
            <person name="Benaud N."/>
            <person name="Edwards R.J."/>
            <person name="Ferrari B.C."/>
        </authorList>
    </citation>
    <scope>NUCLEOTIDE SEQUENCE [LARGE SCALE GENOMIC DNA]</scope>
    <source>
        <strain evidence="2">SPB151</strain>
    </source>
</reference>
<dbReference type="AlphaFoldDB" id="A0A7G6X575"/>
<dbReference type="Proteomes" id="UP000515563">
    <property type="component" value="Chromosome"/>
</dbReference>